<keyword evidence="6" id="KW-1185">Reference proteome</keyword>
<comment type="caution">
    <text evidence="5">The sequence shown here is derived from an EMBL/GenBank/DDBJ whole genome shotgun (WGS) entry which is preliminary data.</text>
</comment>
<dbReference type="SUPFAM" id="SSF53756">
    <property type="entry name" value="UDP-Glycosyltransferase/glycogen phosphorylase"/>
    <property type="match status" value="1"/>
</dbReference>
<protein>
    <recommendedName>
        <fullName evidence="7">UDP-glucuronosyltransferase</fullName>
    </recommendedName>
</protein>
<accession>A0ABD2MIZ5</accession>
<dbReference type="Pfam" id="PF00201">
    <property type="entry name" value="UDPGT"/>
    <property type="match status" value="1"/>
</dbReference>
<dbReference type="Proteomes" id="UP001516400">
    <property type="component" value="Unassembled WGS sequence"/>
</dbReference>
<evidence type="ECO:0000256" key="2">
    <source>
        <dbReference type="ARBA" id="ARBA00022676"/>
    </source>
</evidence>
<dbReference type="PANTHER" id="PTHR48043">
    <property type="entry name" value="EG:EG0003.4 PROTEIN-RELATED"/>
    <property type="match status" value="1"/>
</dbReference>
<dbReference type="EMBL" id="JABFTP020000001">
    <property type="protein sequence ID" value="KAL3266349.1"/>
    <property type="molecule type" value="Genomic_DNA"/>
</dbReference>
<keyword evidence="3" id="KW-0808">Transferase</keyword>
<keyword evidence="4" id="KW-1133">Transmembrane helix</keyword>
<evidence type="ECO:0008006" key="7">
    <source>
        <dbReference type="Google" id="ProtNLM"/>
    </source>
</evidence>
<dbReference type="PANTHER" id="PTHR48043:SF114">
    <property type="entry name" value="IP04436P-RELATED"/>
    <property type="match status" value="1"/>
</dbReference>
<proteinExistence type="inferred from homology"/>
<keyword evidence="4" id="KW-0812">Transmembrane</keyword>
<evidence type="ECO:0000256" key="1">
    <source>
        <dbReference type="ARBA" id="ARBA00009995"/>
    </source>
</evidence>
<dbReference type="AlphaFoldDB" id="A0ABD2MIZ5"/>
<evidence type="ECO:0000313" key="5">
    <source>
        <dbReference type="EMBL" id="KAL3266349.1"/>
    </source>
</evidence>
<dbReference type="InterPro" id="IPR050271">
    <property type="entry name" value="UDP-glycosyltransferase"/>
</dbReference>
<keyword evidence="4" id="KW-0472">Membrane</keyword>
<organism evidence="5 6">
    <name type="scientific">Cryptolaemus montrouzieri</name>
    <dbReference type="NCBI Taxonomy" id="559131"/>
    <lineage>
        <taxon>Eukaryota</taxon>
        <taxon>Metazoa</taxon>
        <taxon>Ecdysozoa</taxon>
        <taxon>Arthropoda</taxon>
        <taxon>Hexapoda</taxon>
        <taxon>Insecta</taxon>
        <taxon>Pterygota</taxon>
        <taxon>Neoptera</taxon>
        <taxon>Endopterygota</taxon>
        <taxon>Coleoptera</taxon>
        <taxon>Polyphaga</taxon>
        <taxon>Cucujiformia</taxon>
        <taxon>Coccinelloidea</taxon>
        <taxon>Coccinellidae</taxon>
        <taxon>Scymninae</taxon>
        <taxon>Scymnini</taxon>
        <taxon>Cryptolaemus</taxon>
    </lineage>
</organism>
<feature type="transmembrane region" description="Helical" evidence="4">
    <location>
        <begin position="6"/>
        <end position="26"/>
    </location>
</feature>
<dbReference type="GO" id="GO:0016757">
    <property type="term" value="F:glycosyltransferase activity"/>
    <property type="evidence" value="ECO:0007669"/>
    <property type="project" value="UniProtKB-KW"/>
</dbReference>
<evidence type="ECO:0000256" key="3">
    <source>
        <dbReference type="ARBA" id="ARBA00022679"/>
    </source>
</evidence>
<reference evidence="5 6" key="1">
    <citation type="journal article" date="2021" name="BMC Biol.">
        <title>Horizontally acquired antibacterial genes associated with adaptive radiation of ladybird beetles.</title>
        <authorList>
            <person name="Li H.S."/>
            <person name="Tang X.F."/>
            <person name="Huang Y.H."/>
            <person name="Xu Z.Y."/>
            <person name="Chen M.L."/>
            <person name="Du X.Y."/>
            <person name="Qiu B.Y."/>
            <person name="Chen P.T."/>
            <person name="Zhang W."/>
            <person name="Slipinski A."/>
            <person name="Escalona H.E."/>
            <person name="Waterhouse R.M."/>
            <person name="Zwick A."/>
            <person name="Pang H."/>
        </authorList>
    </citation>
    <scope>NUCLEOTIDE SEQUENCE [LARGE SCALE GENOMIC DNA]</scope>
    <source>
        <strain evidence="5">SYSU2018</strain>
    </source>
</reference>
<gene>
    <name evidence="5" type="ORF">HHI36_010527</name>
</gene>
<name>A0ABD2MIZ5_9CUCU</name>
<evidence type="ECO:0000313" key="6">
    <source>
        <dbReference type="Proteomes" id="UP001516400"/>
    </source>
</evidence>
<dbReference type="InterPro" id="IPR002213">
    <property type="entry name" value="UDP_glucos_trans"/>
</dbReference>
<sequence length="292" mass="33458">MYFFELFWICSCYLTFSVGYNILAIVPYHGYSHVKFFDPIISELVSRGHNLTVLLHRCLNIESQNYKELLLSYDSHVGTHLFDVETFDWPSWMVVWAGPSFLIAYGISSCQHLLSNSEVQKLMDSSDHFDLILSELFDSECNLGFKFKFKAPLVGLSSNTLMAWYTDRFGQPDNPSYIPNGHLSYSAKMNFFERLGNVLGDIMLKANYYFATQKIQLISEKYFKTKMPSFFDMAKNTSLVLVNSYWALHFPRPNVPAVIEIGGSHILPSKALPKVRNLSPKFQAVPSAVLEY</sequence>
<evidence type="ECO:0000256" key="4">
    <source>
        <dbReference type="SAM" id="Phobius"/>
    </source>
</evidence>
<keyword evidence="2" id="KW-0328">Glycosyltransferase</keyword>
<comment type="similarity">
    <text evidence="1">Belongs to the UDP-glycosyltransferase family.</text>
</comment>